<evidence type="ECO:0000259" key="2">
    <source>
        <dbReference type="PROSITE" id="PS51192"/>
    </source>
</evidence>
<dbReference type="InterPro" id="IPR027417">
    <property type="entry name" value="P-loop_NTPase"/>
</dbReference>
<proteinExistence type="predicted"/>
<dbReference type="PROSITE" id="PS51194">
    <property type="entry name" value="HELICASE_CTER"/>
    <property type="match status" value="1"/>
</dbReference>
<evidence type="ECO:0000313" key="5">
    <source>
        <dbReference type="Proteomes" id="UP001304298"/>
    </source>
</evidence>
<dbReference type="InterPro" id="IPR038718">
    <property type="entry name" value="SNF2-like_sf"/>
</dbReference>
<dbReference type="Pfam" id="PF13020">
    <property type="entry name" value="NOV_C"/>
    <property type="match status" value="1"/>
</dbReference>
<dbReference type="SMART" id="SM00487">
    <property type="entry name" value="DEXDc"/>
    <property type="match status" value="1"/>
</dbReference>
<dbReference type="InterPro" id="IPR014001">
    <property type="entry name" value="Helicase_ATP-bd"/>
</dbReference>
<dbReference type="InterPro" id="IPR000330">
    <property type="entry name" value="SNF2_N"/>
</dbReference>
<keyword evidence="1" id="KW-0378">Hydrolase</keyword>
<dbReference type="InterPro" id="IPR001650">
    <property type="entry name" value="Helicase_C-like"/>
</dbReference>
<dbReference type="Pfam" id="PF00271">
    <property type="entry name" value="Helicase_C"/>
    <property type="match status" value="1"/>
</dbReference>
<reference evidence="4 5" key="1">
    <citation type="submission" date="2023-12" db="EMBL/GenBank/DDBJ databases">
        <title>Amycolatopsis sp. V23-08.</title>
        <authorList>
            <person name="Somphong A."/>
        </authorList>
    </citation>
    <scope>NUCLEOTIDE SEQUENCE [LARGE SCALE GENOMIC DNA]</scope>
    <source>
        <strain evidence="4 5">V23-08</strain>
    </source>
</reference>
<name>A0ABU5RGL0_9PSEU</name>
<gene>
    <name evidence="4" type="ORF">VA596_38200</name>
</gene>
<evidence type="ECO:0000313" key="4">
    <source>
        <dbReference type="EMBL" id="MEA5365412.1"/>
    </source>
</evidence>
<comment type="caution">
    <text evidence="4">The sequence shown here is derived from an EMBL/GenBank/DDBJ whole genome shotgun (WGS) entry which is preliminary data.</text>
</comment>
<dbReference type="Gene3D" id="3.40.50.10810">
    <property type="entry name" value="Tandem AAA-ATPase domain"/>
    <property type="match status" value="1"/>
</dbReference>
<dbReference type="RefSeq" id="WP_323333915.1">
    <property type="nucleotide sequence ID" value="NZ_JAYFSI010000012.1"/>
</dbReference>
<keyword evidence="4" id="KW-0347">Helicase</keyword>
<dbReference type="EMBL" id="JAYFSI010000012">
    <property type="protein sequence ID" value="MEA5365412.1"/>
    <property type="molecule type" value="Genomic_DNA"/>
</dbReference>
<protein>
    <submittedName>
        <fullName evidence="4">Helicase-related protein</fullName>
    </submittedName>
</protein>
<keyword evidence="4" id="KW-0067">ATP-binding</keyword>
<accession>A0ABU5RGL0</accession>
<dbReference type="GO" id="GO:0004386">
    <property type="term" value="F:helicase activity"/>
    <property type="evidence" value="ECO:0007669"/>
    <property type="project" value="UniProtKB-KW"/>
</dbReference>
<dbReference type="PANTHER" id="PTHR10799">
    <property type="entry name" value="SNF2/RAD54 HELICASE FAMILY"/>
    <property type="match status" value="1"/>
</dbReference>
<dbReference type="Proteomes" id="UP001304298">
    <property type="component" value="Unassembled WGS sequence"/>
</dbReference>
<dbReference type="Gene3D" id="3.40.50.300">
    <property type="entry name" value="P-loop containing nucleotide triphosphate hydrolases"/>
    <property type="match status" value="1"/>
</dbReference>
<dbReference type="SUPFAM" id="SSF52540">
    <property type="entry name" value="P-loop containing nucleoside triphosphate hydrolases"/>
    <property type="match status" value="2"/>
</dbReference>
<keyword evidence="5" id="KW-1185">Reference proteome</keyword>
<dbReference type="Pfam" id="PF00176">
    <property type="entry name" value="SNF2-rel_dom"/>
    <property type="match status" value="1"/>
</dbReference>
<dbReference type="InterPro" id="IPR049730">
    <property type="entry name" value="SNF2/RAD54-like_C"/>
</dbReference>
<sequence>MTEDRAGALPEPNTQVVIDGQLVTVLVITPTISGADVVYRRGDGQLGEASLDTTELVLAQVSANDAGGHPERALTGLWGRWMQYAVPRIRSAVLATRPLQPYAHQDEAVFTHMLAQPRLRFLLADEPGTGKTIMTGMYLAEGTRRGLIPGRTILIVPAHLVEKWRRDLRRYFAVQADRLTPELARDPKDLDPRVSVWIVSVDLFTYNSDVRRKVSGARTSWSLTVFDEAHRLTPTSQYLTAAREVAARTHHLLLLTATPHRGKEHFFRALLNLLDSTLYPWDPKQNDYETALRPSTLSFLRRMKEELKDLDGRALFPARYAETVQIDLNGHEEAAYTAVMDYVDTFYGETATLARSIYGKRAASSLIAAKSTILRREEAVRGPAGGRADLPVPEEFVGAGAELQFEVPDDDAWRRAEEVVVSARSRDKGKELTRITAVLETLERAAATPSTKWLRTLTLMERHGIRPGEGQLLVFTEFADTARWLADAFGGAGFSVDTLDGGVGHEARDQLQQRFLDRRFQVLVSTDAGGEGIDLQSAHVMVNWDVPWSLVRLEQRMGRLHRIGQKHDVHIYHLVAPSTREGRVQEVMLSNIEAAGRSLGGRIFDLLDATAARAGFDYGRALIDAQRSGARIDVPLPHTEKLLDAARELVEDEDRLRTPANTAEAMARFRADRLEAINPVIVDAFVDQLALAREWTLGPGPAKGIREVAARRPLPPALGGGLDRLVAADGASVRQAINDGARGLDDVVVLGPTEEPFGELVDIAVHDGETELVRGTRLTDTAALTGYILLIYDAEVEAHDGVRRHRRKTPLLIRYSGTGAFEIAWESLMTLSSNVVPAAGPSPALAPAVRTEGMAQARAALTREVERVRAERAAWVENAFEQLDQVEYRYLDELDELPAEVRGERRKSFEELKALRRRQLEDIGKVTGTPLRLAGWAQVAAGARTTELGYDPDSETVAIATVLDELERFGYLVDDRQTAGVGYDLFAHHPQTGEQRLVEVKGLLNGLEAIWLEQHEWAQAQQRGEDYWLYLVTNCSTTPQVVLRAQDPAGRLAAGPRRIERFRIRVTELRRMMKGEQ</sequence>
<evidence type="ECO:0000256" key="1">
    <source>
        <dbReference type="ARBA" id="ARBA00022801"/>
    </source>
</evidence>
<keyword evidence="4" id="KW-0547">Nucleotide-binding</keyword>
<feature type="domain" description="Helicase ATP-binding" evidence="2">
    <location>
        <begin position="112"/>
        <end position="277"/>
    </location>
</feature>
<dbReference type="PROSITE" id="PS51192">
    <property type="entry name" value="HELICASE_ATP_BIND_1"/>
    <property type="match status" value="1"/>
</dbReference>
<evidence type="ECO:0000259" key="3">
    <source>
        <dbReference type="PROSITE" id="PS51194"/>
    </source>
</evidence>
<dbReference type="InterPro" id="IPR024975">
    <property type="entry name" value="NOV_C"/>
</dbReference>
<feature type="domain" description="Helicase C-terminal" evidence="3">
    <location>
        <begin position="459"/>
        <end position="607"/>
    </location>
</feature>
<organism evidence="4 5">
    <name type="scientific">Amycolatopsis heterodermiae</name>
    <dbReference type="NCBI Taxonomy" id="3110235"/>
    <lineage>
        <taxon>Bacteria</taxon>
        <taxon>Bacillati</taxon>
        <taxon>Actinomycetota</taxon>
        <taxon>Actinomycetes</taxon>
        <taxon>Pseudonocardiales</taxon>
        <taxon>Pseudonocardiaceae</taxon>
        <taxon>Amycolatopsis</taxon>
    </lineage>
</organism>
<dbReference type="SMART" id="SM00490">
    <property type="entry name" value="HELICc"/>
    <property type="match status" value="1"/>
</dbReference>
<dbReference type="CDD" id="cd18793">
    <property type="entry name" value="SF2_C_SNF"/>
    <property type="match status" value="1"/>
</dbReference>